<organism evidence="4 5">
    <name type="scientific">Candidatus Manganitrophus noduliformans</name>
    <dbReference type="NCBI Taxonomy" id="2606439"/>
    <lineage>
        <taxon>Bacteria</taxon>
        <taxon>Pseudomonadati</taxon>
        <taxon>Nitrospirota</taxon>
        <taxon>Nitrospiria</taxon>
        <taxon>Candidatus Troglogloeales</taxon>
        <taxon>Candidatus Manganitrophaceae</taxon>
        <taxon>Candidatus Manganitrophus</taxon>
    </lineage>
</organism>
<dbReference type="NCBIfam" id="TIGR01905">
    <property type="entry name" value="paired_CXXCH_1"/>
    <property type="match status" value="1"/>
</dbReference>
<proteinExistence type="predicted"/>
<protein>
    <recommendedName>
        <fullName evidence="3">Doubled CXXCH motif domain-containing protein</fullName>
    </recommendedName>
</protein>
<reference evidence="4 5" key="1">
    <citation type="journal article" date="2020" name="Nature">
        <title>Bacterial chemolithoautotrophy via manganese oxidation.</title>
        <authorList>
            <person name="Yu H."/>
            <person name="Leadbetter J.R."/>
        </authorList>
    </citation>
    <scope>NUCLEOTIDE SEQUENCE [LARGE SCALE GENOMIC DNA]</scope>
    <source>
        <strain evidence="4 5">Mn-1</strain>
    </source>
</reference>
<dbReference type="EMBL" id="VTOW01000001">
    <property type="protein sequence ID" value="NKE69143.1"/>
    <property type="molecule type" value="Genomic_DNA"/>
</dbReference>
<sequence length="266" mass="28535">MKRPGTMLALLSFALFAGLATLDASPLDEVVRSRHNLALPSLPPSTSCTICHIDPIPGAAAAPKAVPAETESAAPPEKAPSPPLWGSREGAEYRLTATLSAKSHPYNQPTGSSLTCLACHDGALAKDMHGVNVDTARLGAEANTSWEGGFSPREAPPLSRVDHPISIPYPRKPNGMFVPENPSVTYARYWTIPDLRPEGYVLPNDGTSSYLDLPKEKVSSPEILSTLVRTTSGRVECDSCHNPHSEKIRPFLRVPSASLCLVCHDR</sequence>
<keyword evidence="2" id="KW-0732">Signal</keyword>
<dbReference type="InterPro" id="IPR010177">
    <property type="entry name" value="Paired_CXXCH_1"/>
</dbReference>
<evidence type="ECO:0000313" key="5">
    <source>
        <dbReference type="Proteomes" id="UP000534783"/>
    </source>
</evidence>
<feature type="domain" description="Doubled CXXCH motif" evidence="3">
    <location>
        <begin position="236"/>
        <end position="265"/>
    </location>
</feature>
<feature type="chain" id="PRO_5031480462" description="Doubled CXXCH motif domain-containing protein" evidence="2">
    <location>
        <begin position="18"/>
        <end position="266"/>
    </location>
</feature>
<keyword evidence="5" id="KW-1185">Reference proteome</keyword>
<dbReference type="InterPro" id="IPR036280">
    <property type="entry name" value="Multihaem_cyt_sf"/>
</dbReference>
<gene>
    <name evidence="4" type="ORF">MNODULE_00040</name>
</gene>
<comment type="caution">
    <text evidence="4">The sequence shown here is derived from an EMBL/GenBank/DDBJ whole genome shotgun (WGS) entry which is preliminary data.</text>
</comment>
<evidence type="ECO:0000259" key="3">
    <source>
        <dbReference type="Pfam" id="PF09699"/>
    </source>
</evidence>
<dbReference type="SUPFAM" id="SSF48695">
    <property type="entry name" value="Multiheme cytochromes"/>
    <property type="match status" value="1"/>
</dbReference>
<feature type="signal peptide" evidence="2">
    <location>
        <begin position="1"/>
        <end position="17"/>
    </location>
</feature>
<dbReference type="RefSeq" id="WP_168057440.1">
    <property type="nucleotide sequence ID" value="NZ_VTOW01000001.1"/>
</dbReference>
<dbReference type="AlphaFoldDB" id="A0A7X6I964"/>
<evidence type="ECO:0000256" key="2">
    <source>
        <dbReference type="SAM" id="SignalP"/>
    </source>
</evidence>
<feature type="region of interest" description="Disordered" evidence="1">
    <location>
        <begin position="62"/>
        <end position="88"/>
    </location>
</feature>
<evidence type="ECO:0000313" key="4">
    <source>
        <dbReference type="EMBL" id="NKE69143.1"/>
    </source>
</evidence>
<feature type="compositionally biased region" description="Low complexity" evidence="1">
    <location>
        <begin position="62"/>
        <end position="76"/>
    </location>
</feature>
<name>A0A7X6I964_9BACT</name>
<dbReference type="Proteomes" id="UP000534783">
    <property type="component" value="Unassembled WGS sequence"/>
</dbReference>
<accession>A0A7X6I964</accession>
<evidence type="ECO:0000256" key="1">
    <source>
        <dbReference type="SAM" id="MobiDB-lite"/>
    </source>
</evidence>
<dbReference type="Pfam" id="PF09699">
    <property type="entry name" value="Paired_CXXCH_1"/>
    <property type="match status" value="1"/>
</dbReference>